<organism evidence="1 2">
    <name type="scientific">Cotesia glomerata</name>
    <name type="common">Lepidopteran parasitic wasp</name>
    <name type="synonym">Apanteles glomeratus</name>
    <dbReference type="NCBI Taxonomy" id="32391"/>
    <lineage>
        <taxon>Eukaryota</taxon>
        <taxon>Metazoa</taxon>
        <taxon>Ecdysozoa</taxon>
        <taxon>Arthropoda</taxon>
        <taxon>Hexapoda</taxon>
        <taxon>Insecta</taxon>
        <taxon>Pterygota</taxon>
        <taxon>Neoptera</taxon>
        <taxon>Endopterygota</taxon>
        <taxon>Hymenoptera</taxon>
        <taxon>Apocrita</taxon>
        <taxon>Ichneumonoidea</taxon>
        <taxon>Braconidae</taxon>
        <taxon>Microgastrinae</taxon>
        <taxon>Cotesia</taxon>
    </lineage>
</organism>
<reference evidence="1 2" key="1">
    <citation type="journal article" date="2021" name="J. Hered.">
        <title>A chromosome-level genome assembly of the parasitoid wasp, Cotesia glomerata (Hymenoptera: Braconidae).</title>
        <authorList>
            <person name="Pinto B.J."/>
            <person name="Weis J.J."/>
            <person name="Gamble T."/>
            <person name="Ode P.J."/>
            <person name="Paul R."/>
            <person name="Zaspel J.M."/>
        </authorList>
    </citation>
    <scope>NUCLEOTIDE SEQUENCE [LARGE SCALE GENOMIC DNA]</scope>
    <source>
        <strain evidence="1">CgM1</strain>
    </source>
</reference>
<keyword evidence="2" id="KW-1185">Reference proteome</keyword>
<gene>
    <name evidence="1" type="ORF">KQX54_008204</name>
</gene>
<sequence length="150" mass="17311">MNKRRERGSKEENLESRKDQKALEQCNLVFPSREFPSGNNTDLFRWNYQSQPAIRNCKIREIGFDFDRGELSYRLCYRSSGKTGCLLRNKYMCKARSGLPCPGLRPRSCKIASNKPQIVTEIAIAVHPVLSNPEVRGCWSSLTLFRSSYR</sequence>
<evidence type="ECO:0000313" key="2">
    <source>
        <dbReference type="Proteomes" id="UP000826195"/>
    </source>
</evidence>
<dbReference type="AlphaFoldDB" id="A0AAV7J1T2"/>
<evidence type="ECO:0000313" key="1">
    <source>
        <dbReference type="EMBL" id="KAH0563934.1"/>
    </source>
</evidence>
<proteinExistence type="predicted"/>
<accession>A0AAV7J1T2</accession>
<comment type="caution">
    <text evidence="1">The sequence shown here is derived from an EMBL/GenBank/DDBJ whole genome shotgun (WGS) entry which is preliminary data.</text>
</comment>
<dbReference type="EMBL" id="JAHXZJ010000002">
    <property type="protein sequence ID" value="KAH0563934.1"/>
    <property type="molecule type" value="Genomic_DNA"/>
</dbReference>
<protein>
    <submittedName>
        <fullName evidence="1">Uncharacterized protein</fullName>
    </submittedName>
</protein>
<dbReference type="Proteomes" id="UP000826195">
    <property type="component" value="Unassembled WGS sequence"/>
</dbReference>
<name>A0AAV7J1T2_COTGL</name>